<dbReference type="AlphaFoldDB" id="A0A9R1U780"/>
<sequence length="389" mass="42860">MKIFVFLIIALSLFSADAQVAPELPSKCELSLTGDQGTISSANTLASSENCTWTINLPPTKFIHFSVSHLTLHNALNSCSNSLSINETVNSTTKSLGLFCNSSIPSPILTTTSSARIRFQTNNTAESKTAGTSNSFQLMWKALDNPNAISTCSKKLTDPSGVIASPNYLYGNSLPFTCTYKIIQPLGKMIQFSLTDLHITMDNETCYNRLNIYDGEDEDSTLIASICDAKYYIPSRIFNSSANYLTIKIIFERPLEIHHGFHAVYRTLNTQCGGLLEEKGIIESPGFGTTYPPNLKCKWTIHVGAGKALTIGFVSFDIAWHETCADDYVQFTEISSNGTRAILGKYCGNDLPTSFLSKSSVTEVEFRSKEKTDHKGFQIRYFAIDQIGQ</sequence>
<dbReference type="Pfam" id="PF00431">
    <property type="entry name" value="CUB"/>
    <property type="match status" value="3"/>
</dbReference>
<keyword evidence="4" id="KW-0732">Signal</keyword>
<dbReference type="Proteomes" id="UP000694866">
    <property type="component" value="Unplaced"/>
</dbReference>
<feature type="chain" id="PRO_5040292173" evidence="4">
    <location>
        <begin position="19"/>
        <end position="389"/>
    </location>
</feature>
<feature type="signal peptide" evidence="4">
    <location>
        <begin position="1"/>
        <end position="18"/>
    </location>
</feature>
<keyword evidence="6" id="KW-1185">Reference proteome</keyword>
<proteinExistence type="predicted"/>
<evidence type="ECO:0000256" key="3">
    <source>
        <dbReference type="PROSITE-ProRule" id="PRU00059"/>
    </source>
</evidence>
<dbReference type="KEGG" id="fas:105270448"/>
<dbReference type="Gene3D" id="2.60.120.290">
    <property type="entry name" value="Spermadhesin, CUB domain"/>
    <property type="match status" value="3"/>
</dbReference>
<dbReference type="PANTHER" id="PTHR24251">
    <property type="entry name" value="OVOCHYMASE-RELATED"/>
    <property type="match status" value="1"/>
</dbReference>
<dbReference type="PROSITE" id="PS01180">
    <property type="entry name" value="CUB"/>
    <property type="match status" value="3"/>
</dbReference>
<dbReference type="SMART" id="SM00042">
    <property type="entry name" value="CUB"/>
    <property type="match status" value="3"/>
</dbReference>
<dbReference type="InterPro" id="IPR035914">
    <property type="entry name" value="Sperma_CUB_dom_sf"/>
</dbReference>
<feature type="domain" description="CUB" evidence="5">
    <location>
        <begin position="272"/>
        <end position="384"/>
    </location>
</feature>
<comment type="caution">
    <text evidence="3">Lacks conserved residue(s) required for the propagation of feature annotation.</text>
</comment>
<dbReference type="RefSeq" id="XP_011309676.1">
    <property type="nucleotide sequence ID" value="XM_011311374.1"/>
</dbReference>
<evidence type="ECO:0000256" key="4">
    <source>
        <dbReference type="SAM" id="SignalP"/>
    </source>
</evidence>
<dbReference type="SUPFAM" id="SSF49854">
    <property type="entry name" value="Spermadhesin, CUB domain"/>
    <property type="match status" value="3"/>
</dbReference>
<evidence type="ECO:0000256" key="1">
    <source>
        <dbReference type="ARBA" id="ARBA00022737"/>
    </source>
</evidence>
<dbReference type="OrthoDB" id="10009301at2759"/>
<evidence type="ECO:0000313" key="7">
    <source>
        <dbReference type="RefSeq" id="XP_011309676.1"/>
    </source>
</evidence>
<evidence type="ECO:0000259" key="5">
    <source>
        <dbReference type="PROSITE" id="PS01180"/>
    </source>
</evidence>
<feature type="domain" description="CUB" evidence="5">
    <location>
        <begin position="28"/>
        <end position="143"/>
    </location>
</feature>
<dbReference type="FunFam" id="2.60.120.290:FF:000005">
    <property type="entry name" value="Procollagen C-endopeptidase enhancer 1"/>
    <property type="match status" value="1"/>
</dbReference>
<keyword evidence="2" id="KW-1015">Disulfide bond</keyword>
<organism evidence="6 7">
    <name type="scientific">Fopius arisanus</name>
    <dbReference type="NCBI Taxonomy" id="64838"/>
    <lineage>
        <taxon>Eukaryota</taxon>
        <taxon>Metazoa</taxon>
        <taxon>Ecdysozoa</taxon>
        <taxon>Arthropoda</taxon>
        <taxon>Hexapoda</taxon>
        <taxon>Insecta</taxon>
        <taxon>Pterygota</taxon>
        <taxon>Neoptera</taxon>
        <taxon>Endopterygota</taxon>
        <taxon>Hymenoptera</taxon>
        <taxon>Apocrita</taxon>
        <taxon>Ichneumonoidea</taxon>
        <taxon>Braconidae</taxon>
        <taxon>Opiinae</taxon>
        <taxon>Fopius</taxon>
    </lineage>
</organism>
<feature type="domain" description="CUB" evidence="5">
    <location>
        <begin position="152"/>
        <end position="268"/>
    </location>
</feature>
<dbReference type="InterPro" id="IPR000859">
    <property type="entry name" value="CUB_dom"/>
</dbReference>
<gene>
    <name evidence="7" type="primary">LOC105270448</name>
</gene>
<reference evidence="7" key="1">
    <citation type="submission" date="2025-08" db="UniProtKB">
        <authorList>
            <consortium name="RefSeq"/>
        </authorList>
    </citation>
    <scope>IDENTIFICATION</scope>
    <source>
        <strain evidence="7">USDA-PBARC FA_bdor</strain>
        <tissue evidence="7">Whole organism</tissue>
    </source>
</reference>
<keyword evidence="1" id="KW-0677">Repeat</keyword>
<name>A0A9R1U780_9HYME</name>
<evidence type="ECO:0000256" key="2">
    <source>
        <dbReference type="ARBA" id="ARBA00023157"/>
    </source>
</evidence>
<evidence type="ECO:0000313" key="6">
    <source>
        <dbReference type="Proteomes" id="UP000694866"/>
    </source>
</evidence>
<accession>A0A9R1U780</accession>
<protein>
    <submittedName>
        <fullName evidence="7">Tolloid-like protein 1</fullName>
    </submittedName>
</protein>
<dbReference type="GeneID" id="105270448"/>
<dbReference type="CDD" id="cd00041">
    <property type="entry name" value="CUB"/>
    <property type="match status" value="3"/>
</dbReference>